<dbReference type="EMBL" id="KC292025">
    <property type="protein sequence ID" value="AGM11316.1"/>
    <property type="molecule type" value="Genomic_DNA"/>
</dbReference>
<gene>
    <name evidence="2" type="primary">62</name>
    <name evidence="2" type="ORF">HHTV1_62</name>
</gene>
<sequence length="145" mass="16160">MAEAEGMQTEGEYVCATCGDSLNIIGIIQHAETCEQVLDASVLSRKERNTLMYIETRVVDHGGELDPRQMNYEDQQNIKLFGAAGILDVAEPEVHHSDPRRDQMQVVKFTDQAWDLVRDSRQMRAAQDMDPEAVGLPPEGGEDGQ</sequence>
<reference evidence="2 3" key="1">
    <citation type="submission" date="2012-12" db="EMBL/GenBank/DDBJ databases">
        <authorList>
            <person name="Sencilo A."/>
            <person name="Jacobs-Sera D."/>
            <person name="Russell D.A."/>
            <person name="Ko C."/>
            <person name="Atanasova N."/>
            <person name="Osterlund E."/>
            <person name="Oksanen H.M."/>
            <person name="Bamford D.H."/>
            <person name="Hatfull G.F."/>
            <person name="Roine E."/>
            <person name="Hendrix R.W."/>
        </authorList>
    </citation>
    <scope>NUCLEOTIDE SEQUENCE [LARGE SCALE GENOMIC DNA]</scope>
</reference>
<dbReference type="GeneID" id="16194221"/>
<accession>R4TGF0</accession>
<dbReference type="RefSeq" id="YP_008058752.1">
    <property type="nucleotide sequence ID" value="NC_021322.1"/>
</dbReference>
<evidence type="ECO:0000313" key="2">
    <source>
        <dbReference type="EMBL" id="AGM11316.1"/>
    </source>
</evidence>
<keyword evidence="3" id="KW-1185">Reference proteome</keyword>
<protein>
    <submittedName>
        <fullName evidence="2">Uncharacterized protein</fullName>
    </submittedName>
</protein>
<evidence type="ECO:0000313" key="3">
    <source>
        <dbReference type="Proteomes" id="UP000203449"/>
    </source>
</evidence>
<organism evidence="2 3">
    <name type="scientific">Haloarcula hispanica tailed virus 1</name>
    <dbReference type="NCBI Taxonomy" id="1273750"/>
    <lineage>
        <taxon>Viruses</taxon>
        <taxon>Duplodnaviria</taxon>
        <taxon>Heunggongvirae</taxon>
        <taxon>Uroviricota</taxon>
        <taxon>Caudoviricetes</taxon>
        <taxon>Madisaviridae</taxon>
        <taxon>Clampvirus</taxon>
        <taxon>Clampvirus italiense</taxon>
        <taxon>Clampvirus HHTV1</taxon>
    </lineage>
</organism>
<name>R4TGF0_9CAUD</name>
<feature type="region of interest" description="Disordered" evidence="1">
    <location>
        <begin position="122"/>
        <end position="145"/>
    </location>
</feature>
<dbReference type="Proteomes" id="UP000203449">
    <property type="component" value="Segment"/>
</dbReference>
<proteinExistence type="predicted"/>
<evidence type="ECO:0000256" key="1">
    <source>
        <dbReference type="SAM" id="MobiDB-lite"/>
    </source>
</evidence>
<dbReference type="KEGG" id="vg:16194221"/>